<feature type="compositionally biased region" description="Polar residues" evidence="1">
    <location>
        <begin position="403"/>
        <end position="420"/>
    </location>
</feature>
<feature type="region of interest" description="Disordered" evidence="1">
    <location>
        <begin position="273"/>
        <end position="602"/>
    </location>
</feature>
<evidence type="ECO:0000313" key="3">
    <source>
        <dbReference type="Proteomes" id="UP000007819"/>
    </source>
</evidence>
<feature type="compositionally biased region" description="Low complexity" evidence="1">
    <location>
        <begin position="278"/>
        <end position="299"/>
    </location>
</feature>
<feature type="region of interest" description="Disordered" evidence="1">
    <location>
        <begin position="151"/>
        <end position="170"/>
    </location>
</feature>
<feature type="compositionally biased region" description="Low complexity" evidence="1">
    <location>
        <begin position="117"/>
        <end position="136"/>
    </location>
</feature>
<feature type="region of interest" description="Disordered" evidence="1">
    <location>
        <begin position="178"/>
        <end position="200"/>
    </location>
</feature>
<dbReference type="OrthoDB" id="343070at2759"/>
<dbReference type="EnsemblMetazoa" id="XM_016808642.2">
    <property type="protein sequence ID" value="XP_016664131.2"/>
    <property type="gene ID" value="LOC100159246"/>
</dbReference>
<feature type="region of interest" description="Disordered" evidence="1">
    <location>
        <begin position="243"/>
        <end position="262"/>
    </location>
</feature>
<dbReference type="GeneID" id="100159246"/>
<protein>
    <submittedName>
        <fullName evidence="2">Uncharacterized protein</fullName>
    </submittedName>
</protein>
<proteinExistence type="predicted"/>
<feature type="compositionally biased region" description="Polar residues" evidence="1">
    <location>
        <begin position="505"/>
        <end position="516"/>
    </location>
</feature>
<feature type="compositionally biased region" description="Basic and acidic residues" evidence="1">
    <location>
        <begin position="578"/>
        <end position="587"/>
    </location>
</feature>
<evidence type="ECO:0000256" key="1">
    <source>
        <dbReference type="SAM" id="MobiDB-lite"/>
    </source>
</evidence>
<feature type="compositionally biased region" description="Basic and acidic residues" evidence="1">
    <location>
        <begin position="544"/>
        <end position="553"/>
    </location>
</feature>
<dbReference type="KEGG" id="api:100159246"/>
<feature type="region of interest" description="Disordered" evidence="1">
    <location>
        <begin position="116"/>
        <end position="136"/>
    </location>
</feature>
<evidence type="ECO:0000313" key="2">
    <source>
        <dbReference type="EnsemblMetazoa" id="XP_016664131.2"/>
    </source>
</evidence>
<feature type="compositionally biased region" description="Polar residues" evidence="1">
    <location>
        <begin position="357"/>
        <end position="379"/>
    </location>
</feature>
<keyword evidence="3" id="KW-1185">Reference proteome</keyword>
<feature type="compositionally biased region" description="Basic and acidic residues" evidence="1">
    <location>
        <begin position="421"/>
        <end position="434"/>
    </location>
</feature>
<dbReference type="Proteomes" id="UP000007819">
    <property type="component" value="Unassembled WGS sequence"/>
</dbReference>
<feature type="compositionally biased region" description="Acidic residues" evidence="1">
    <location>
        <begin position="520"/>
        <end position="531"/>
    </location>
</feature>
<dbReference type="RefSeq" id="XP_016664131.2">
    <property type="nucleotide sequence ID" value="XM_016808642.2"/>
</dbReference>
<feature type="compositionally biased region" description="Basic and acidic residues" evidence="1">
    <location>
        <begin position="343"/>
        <end position="353"/>
    </location>
</feature>
<feature type="compositionally biased region" description="Polar residues" evidence="1">
    <location>
        <begin position="302"/>
        <end position="322"/>
    </location>
</feature>
<sequence>MLEEENVLLSSQLKELQELDTKKAAEICALKDDISGMQCIIDQKCAEVKPSTSTGPDKLAIEPPTANIKPLIPTVNKPQTVHQSVTVNPWRSAAAETPLASIKPMTMQPRSVVVLPTSQMSSTSSQSSMSGTSSSTTITVHIQQPQFVDISSSGGNALDSSEANSTAQSCHLTSSTLVQHVEGSESTPTVSDSNETTAATPPSILPLQQVIGSAAAPSVTAAQASPAISIALVVPQGREQVQTTVSQPTTVSASTVSPSQSQIDRYSVQNENGQTMENSNRNIASSSSAPGPSTESEPSVVTACTSGPSCSSLDTTTHSNSSQKKRKADLLVTSYMKRSKSFMPREENRREMEYEAPTSSQRDSEVSNSYTGPESNPQDNNKEVEASTDMEVTSEATDENNEVDLTSQGCTADTNNMNETNDIRNEETEQRENTPEYSSNAEATAMAIVEEDSPELIHFQEFQNTPVSLASCEETKNTDNVTSDAESRQNESDSTPIEPRAGPSSDGSDTVGVSHSTETAETDTLDLEQETVEILSSENEEDTIDIKSIHDIDETQNYDIPDQDHDQEIISVSSSPSKENEAFREESPVAGPSGVTSDSSAN</sequence>
<accession>A0A8R2HBC2</accession>
<name>A0A8R2HBC2_ACYPI</name>
<organism evidence="2 3">
    <name type="scientific">Acyrthosiphon pisum</name>
    <name type="common">Pea aphid</name>
    <dbReference type="NCBI Taxonomy" id="7029"/>
    <lineage>
        <taxon>Eukaryota</taxon>
        <taxon>Metazoa</taxon>
        <taxon>Ecdysozoa</taxon>
        <taxon>Arthropoda</taxon>
        <taxon>Hexapoda</taxon>
        <taxon>Insecta</taxon>
        <taxon>Pterygota</taxon>
        <taxon>Neoptera</taxon>
        <taxon>Paraneoptera</taxon>
        <taxon>Hemiptera</taxon>
        <taxon>Sternorrhyncha</taxon>
        <taxon>Aphidomorpha</taxon>
        <taxon>Aphidoidea</taxon>
        <taxon>Aphididae</taxon>
        <taxon>Macrosiphini</taxon>
        <taxon>Acyrthosiphon</taxon>
    </lineage>
</organism>
<dbReference type="AlphaFoldDB" id="A0A8R2HBC2"/>
<reference evidence="2" key="2">
    <citation type="submission" date="2022-06" db="UniProtKB">
        <authorList>
            <consortium name="EnsemblMetazoa"/>
        </authorList>
    </citation>
    <scope>IDENTIFICATION</scope>
</reference>
<reference evidence="3" key="1">
    <citation type="submission" date="2010-06" db="EMBL/GenBank/DDBJ databases">
        <authorList>
            <person name="Jiang H."/>
            <person name="Abraham K."/>
            <person name="Ali S."/>
            <person name="Alsbrooks S.L."/>
            <person name="Anim B.N."/>
            <person name="Anosike U.S."/>
            <person name="Attaway T."/>
            <person name="Bandaranaike D.P."/>
            <person name="Battles P.K."/>
            <person name="Bell S.N."/>
            <person name="Bell A.V."/>
            <person name="Beltran B."/>
            <person name="Bickham C."/>
            <person name="Bustamante Y."/>
            <person name="Caleb T."/>
            <person name="Canada A."/>
            <person name="Cardenas V."/>
            <person name="Carter K."/>
            <person name="Chacko J."/>
            <person name="Chandrabose M.N."/>
            <person name="Chavez D."/>
            <person name="Chavez A."/>
            <person name="Chen L."/>
            <person name="Chu H.-S."/>
            <person name="Claassen K.J."/>
            <person name="Cockrell R."/>
            <person name="Collins M."/>
            <person name="Cooper J.A."/>
            <person name="Cree A."/>
            <person name="Curry S.M."/>
            <person name="Da Y."/>
            <person name="Dao M.D."/>
            <person name="Das B."/>
            <person name="Davila M.-L."/>
            <person name="Davy-Carroll L."/>
            <person name="Denson S."/>
            <person name="Dinh H."/>
            <person name="Ebong V.E."/>
            <person name="Edwards J.R."/>
            <person name="Egan A."/>
            <person name="El-Daye J."/>
            <person name="Escobedo L."/>
            <person name="Fernandez S."/>
            <person name="Fernando P.R."/>
            <person name="Flagg N."/>
            <person name="Forbes L.D."/>
            <person name="Fowler R.G."/>
            <person name="Fu Q."/>
            <person name="Gabisi R.A."/>
            <person name="Ganer J."/>
            <person name="Garbino Pronczuk A."/>
            <person name="Garcia R.M."/>
            <person name="Garner T."/>
            <person name="Garrett T.E."/>
            <person name="Gonzalez D.A."/>
            <person name="Hamid H."/>
            <person name="Hawkins E.S."/>
            <person name="Hirani K."/>
            <person name="Hogues M.E."/>
            <person name="Hollins B."/>
            <person name="Hsiao C.-H."/>
            <person name="Jabil R."/>
            <person name="James M.L."/>
            <person name="Jhangiani S.N."/>
            <person name="Johnson B."/>
            <person name="Johnson Q."/>
            <person name="Joshi V."/>
            <person name="Kalu J.B."/>
            <person name="Kam C."/>
            <person name="Kashfia A."/>
            <person name="Keebler J."/>
            <person name="Kisamo H."/>
            <person name="Kovar C.L."/>
            <person name="Lago L.A."/>
            <person name="Lai C.-Y."/>
            <person name="Laidlaw J."/>
            <person name="Lara F."/>
            <person name="Le T.-K."/>
            <person name="Lee S.L."/>
            <person name="Legall F.H."/>
            <person name="Lemon S.J."/>
            <person name="Lewis L.R."/>
            <person name="Li B."/>
            <person name="Liu Y."/>
            <person name="Liu Y.-S."/>
            <person name="Lopez J."/>
            <person name="Lozado R.J."/>
            <person name="Lu J."/>
            <person name="Madu R.C."/>
            <person name="Maheshwari M."/>
            <person name="Maheshwari R."/>
            <person name="Malloy K."/>
            <person name="Martinez E."/>
            <person name="Mathew T."/>
            <person name="Mercado I.C."/>
            <person name="Mercado C."/>
            <person name="Meyer B."/>
            <person name="Montgomery K."/>
            <person name="Morgan M.B."/>
            <person name="Munidasa M."/>
            <person name="Nazareth L.V."/>
            <person name="Nelson J."/>
            <person name="Ng B.M."/>
            <person name="Nguyen N.B."/>
            <person name="Nguyen P.Q."/>
            <person name="Nguyen T."/>
            <person name="Obregon M."/>
            <person name="Okwuonu G.O."/>
            <person name="Onwere C.G."/>
            <person name="Orozco G."/>
            <person name="Parra A."/>
            <person name="Patel S."/>
            <person name="Patil S."/>
            <person name="Perez A."/>
            <person name="Perez Y."/>
            <person name="Pham C."/>
            <person name="Primus E.L."/>
            <person name="Pu L.-L."/>
            <person name="Puazo M."/>
            <person name="Qin X."/>
            <person name="Quiroz J.B."/>
            <person name="Reese J."/>
            <person name="Richards S."/>
            <person name="Rives C.M."/>
            <person name="Robberts R."/>
            <person name="Ruiz S.J."/>
            <person name="Ruiz M.J."/>
            <person name="Santibanez J."/>
            <person name="Schneider B.W."/>
            <person name="Sisson I."/>
            <person name="Smith M."/>
            <person name="Sodergren E."/>
            <person name="Song X.-Z."/>
            <person name="Song B.B."/>
            <person name="Summersgill H."/>
            <person name="Thelus R."/>
            <person name="Thornton R.D."/>
            <person name="Trejos Z.Y."/>
            <person name="Usmani K."/>
            <person name="Vattathil S."/>
            <person name="Villasana D."/>
            <person name="Walker D.L."/>
            <person name="Wang S."/>
            <person name="Wang K."/>
            <person name="White C.S."/>
            <person name="Williams A.C."/>
            <person name="Williamson J."/>
            <person name="Wilson K."/>
            <person name="Woghiren I.O."/>
            <person name="Woodworth J.R."/>
            <person name="Worley K.C."/>
            <person name="Wright R.A."/>
            <person name="Wu W."/>
            <person name="Young L."/>
            <person name="Zhang L."/>
            <person name="Zhang J."/>
            <person name="Zhu Y."/>
            <person name="Muzny D.M."/>
            <person name="Weinstock G."/>
            <person name="Gibbs R.A."/>
        </authorList>
    </citation>
    <scope>NUCLEOTIDE SEQUENCE [LARGE SCALE GENOMIC DNA]</scope>
    <source>
        <strain evidence="3">LSR1</strain>
    </source>
</reference>